<organism evidence="1 2">
    <name type="scientific">Chaetomium globosum (strain ATCC 6205 / CBS 148.51 / DSM 1962 / NBRC 6347 / NRRL 1970)</name>
    <name type="common">Soil fungus</name>
    <dbReference type="NCBI Taxonomy" id="306901"/>
    <lineage>
        <taxon>Eukaryota</taxon>
        <taxon>Fungi</taxon>
        <taxon>Dikarya</taxon>
        <taxon>Ascomycota</taxon>
        <taxon>Pezizomycotina</taxon>
        <taxon>Sordariomycetes</taxon>
        <taxon>Sordariomycetidae</taxon>
        <taxon>Sordariales</taxon>
        <taxon>Chaetomiaceae</taxon>
        <taxon>Chaetomium</taxon>
    </lineage>
</organism>
<protein>
    <submittedName>
        <fullName evidence="1">Uncharacterized protein</fullName>
    </submittedName>
</protein>
<dbReference type="Proteomes" id="UP000001056">
    <property type="component" value="Unassembled WGS sequence"/>
</dbReference>
<evidence type="ECO:0000313" key="2">
    <source>
        <dbReference type="Proteomes" id="UP000001056"/>
    </source>
</evidence>
<dbReference type="HOGENOM" id="CLU_1586276_0_0_1"/>
<dbReference type="OrthoDB" id="10414926at2759"/>
<sequence>MCFVPVIRYACCGSIMYALTGLPIIRPCRAAIMNGTINRLRDDSGWTGCLERHFEDTDSPTALKLWFPLLCHQCRAAQRFDVVRNNARKCSEFVEEALLRMEDRRIDIPSAIKAAYMDVILLLPEVGAYARLSVNGQNAEAERTQDYARAVTAYKRYLIAIGSLCRIQ</sequence>
<dbReference type="AlphaFoldDB" id="Q2GZT2"/>
<accession>Q2GZT2</accession>
<dbReference type="VEuPathDB" id="FungiDB:CHGG_04964"/>
<evidence type="ECO:0000313" key="1">
    <source>
        <dbReference type="EMBL" id="EAQ88345.1"/>
    </source>
</evidence>
<name>Q2GZT2_CHAGB</name>
<dbReference type="InParanoid" id="Q2GZT2"/>
<dbReference type="EMBL" id="CH408032">
    <property type="protein sequence ID" value="EAQ88345.1"/>
    <property type="molecule type" value="Genomic_DNA"/>
</dbReference>
<proteinExistence type="predicted"/>
<dbReference type="GeneID" id="4392599"/>
<dbReference type="RefSeq" id="XP_001224178.1">
    <property type="nucleotide sequence ID" value="XM_001224177.1"/>
</dbReference>
<gene>
    <name evidence="1" type="ORF">CHGG_04964</name>
</gene>
<keyword evidence="2" id="KW-1185">Reference proteome</keyword>
<reference evidence="2" key="1">
    <citation type="journal article" date="2015" name="Genome Announc.">
        <title>Draft genome sequence of the cellulolytic fungus Chaetomium globosum.</title>
        <authorList>
            <person name="Cuomo C.A."/>
            <person name="Untereiner W.A."/>
            <person name="Ma L.-J."/>
            <person name="Grabherr M."/>
            <person name="Birren B.W."/>
        </authorList>
    </citation>
    <scope>NUCLEOTIDE SEQUENCE [LARGE SCALE GENOMIC DNA]</scope>
    <source>
        <strain evidence="2">ATCC 6205 / CBS 148.51 / DSM 1962 / NBRC 6347 / NRRL 1970</strain>
    </source>
</reference>